<name>A0ABW1X264_9ACTN</name>
<gene>
    <name evidence="2" type="ORF">ACFP57_06210</name>
</gene>
<dbReference type="PANTHER" id="PTHR43441:SF10">
    <property type="entry name" value="ACETYLTRANSFERASE"/>
    <property type="match status" value="1"/>
</dbReference>
<accession>A0ABW1X264</accession>
<organism evidence="2 3">
    <name type="scientific">Luteococcus sanguinis</name>
    <dbReference type="NCBI Taxonomy" id="174038"/>
    <lineage>
        <taxon>Bacteria</taxon>
        <taxon>Bacillati</taxon>
        <taxon>Actinomycetota</taxon>
        <taxon>Actinomycetes</taxon>
        <taxon>Propionibacteriales</taxon>
        <taxon>Propionibacteriaceae</taxon>
        <taxon>Luteococcus</taxon>
    </lineage>
</organism>
<dbReference type="InterPro" id="IPR051908">
    <property type="entry name" value="Ribosomal_N-acetyltransferase"/>
</dbReference>
<dbReference type="Proteomes" id="UP001596266">
    <property type="component" value="Unassembled WGS sequence"/>
</dbReference>
<dbReference type="InterPro" id="IPR016181">
    <property type="entry name" value="Acyl_CoA_acyltransferase"/>
</dbReference>
<feature type="domain" description="N-acetyltransferase" evidence="1">
    <location>
        <begin position="36"/>
        <end position="190"/>
    </location>
</feature>
<reference evidence="3" key="1">
    <citation type="journal article" date="2019" name="Int. J. Syst. Evol. Microbiol.">
        <title>The Global Catalogue of Microorganisms (GCM) 10K type strain sequencing project: providing services to taxonomists for standard genome sequencing and annotation.</title>
        <authorList>
            <consortium name="The Broad Institute Genomics Platform"/>
            <consortium name="The Broad Institute Genome Sequencing Center for Infectious Disease"/>
            <person name="Wu L."/>
            <person name="Ma J."/>
        </authorList>
    </citation>
    <scope>NUCLEOTIDE SEQUENCE [LARGE SCALE GENOMIC DNA]</scope>
    <source>
        <strain evidence="3">CGMCC 1.15277</strain>
    </source>
</reference>
<dbReference type="InterPro" id="IPR000182">
    <property type="entry name" value="GNAT_dom"/>
</dbReference>
<keyword evidence="3" id="KW-1185">Reference proteome</keyword>
<dbReference type="PANTHER" id="PTHR43441">
    <property type="entry name" value="RIBOSOMAL-PROTEIN-SERINE ACETYLTRANSFERASE"/>
    <property type="match status" value="1"/>
</dbReference>
<dbReference type="Pfam" id="PF13302">
    <property type="entry name" value="Acetyltransf_3"/>
    <property type="match status" value="1"/>
</dbReference>
<comment type="caution">
    <text evidence="2">The sequence shown here is derived from an EMBL/GenBank/DDBJ whole genome shotgun (WGS) entry which is preliminary data.</text>
</comment>
<sequence length="194" mass="21921">MDSRRPHTRDEVLTFWHERDLGDGMFLRPLRQHHSTRFTELAHRNQAEIGAWANWVWSPFGPAEATAEITRLEPGDRGPWGLPFAIELDGAMIGFAHIFDIRFVLSIADVGYWIDHDNAGRGITTRAVRALCDLAFDEMGLHRVELRCSPDNHGSRGVARKAGFIAEGILRDAWRVQGRAQSLVMHSRLSTDPS</sequence>
<protein>
    <submittedName>
        <fullName evidence="2">GNAT family protein</fullName>
    </submittedName>
</protein>
<dbReference type="SUPFAM" id="SSF55729">
    <property type="entry name" value="Acyl-CoA N-acyltransferases (Nat)"/>
    <property type="match status" value="1"/>
</dbReference>
<proteinExistence type="predicted"/>
<dbReference type="EMBL" id="JBHSUA010000011">
    <property type="protein sequence ID" value="MFC6396579.1"/>
    <property type="molecule type" value="Genomic_DNA"/>
</dbReference>
<evidence type="ECO:0000259" key="1">
    <source>
        <dbReference type="PROSITE" id="PS51186"/>
    </source>
</evidence>
<dbReference type="Gene3D" id="3.40.630.30">
    <property type="match status" value="1"/>
</dbReference>
<dbReference type="RefSeq" id="WP_343885525.1">
    <property type="nucleotide sequence ID" value="NZ_BAAAKI010000008.1"/>
</dbReference>
<dbReference type="PROSITE" id="PS51186">
    <property type="entry name" value="GNAT"/>
    <property type="match status" value="1"/>
</dbReference>
<evidence type="ECO:0000313" key="3">
    <source>
        <dbReference type="Proteomes" id="UP001596266"/>
    </source>
</evidence>
<evidence type="ECO:0000313" key="2">
    <source>
        <dbReference type="EMBL" id="MFC6396579.1"/>
    </source>
</evidence>